<proteinExistence type="predicted"/>
<keyword evidence="2" id="KW-1185">Reference proteome</keyword>
<dbReference type="EMBL" id="MRZV01001391">
    <property type="protein sequence ID" value="PIK38195.1"/>
    <property type="molecule type" value="Genomic_DNA"/>
</dbReference>
<keyword evidence="1" id="KW-0808">Transferase</keyword>
<dbReference type="GO" id="GO:0008168">
    <property type="term" value="F:methyltransferase activity"/>
    <property type="evidence" value="ECO:0007669"/>
    <property type="project" value="UniProtKB-KW"/>
</dbReference>
<accession>A0A2G8JR88</accession>
<dbReference type="InterPro" id="IPR029063">
    <property type="entry name" value="SAM-dependent_MTases_sf"/>
</dbReference>
<dbReference type="Pfam" id="PF13489">
    <property type="entry name" value="Methyltransf_23"/>
    <property type="match status" value="1"/>
</dbReference>
<organism evidence="1 2">
    <name type="scientific">Stichopus japonicus</name>
    <name type="common">Sea cucumber</name>
    <dbReference type="NCBI Taxonomy" id="307972"/>
    <lineage>
        <taxon>Eukaryota</taxon>
        <taxon>Metazoa</taxon>
        <taxon>Echinodermata</taxon>
        <taxon>Eleutherozoa</taxon>
        <taxon>Echinozoa</taxon>
        <taxon>Holothuroidea</taxon>
        <taxon>Aspidochirotacea</taxon>
        <taxon>Aspidochirotida</taxon>
        <taxon>Stichopodidae</taxon>
        <taxon>Apostichopus</taxon>
    </lineage>
</organism>
<dbReference type="OrthoDB" id="5984880at2759"/>
<dbReference type="Gene3D" id="3.40.50.150">
    <property type="entry name" value="Vaccinia Virus protein VP39"/>
    <property type="match status" value="1"/>
</dbReference>
<dbReference type="AlphaFoldDB" id="A0A2G8JR88"/>
<reference evidence="1 2" key="1">
    <citation type="journal article" date="2017" name="PLoS Biol.">
        <title>The sea cucumber genome provides insights into morphological evolution and visceral regeneration.</title>
        <authorList>
            <person name="Zhang X."/>
            <person name="Sun L."/>
            <person name="Yuan J."/>
            <person name="Sun Y."/>
            <person name="Gao Y."/>
            <person name="Zhang L."/>
            <person name="Li S."/>
            <person name="Dai H."/>
            <person name="Hamel J.F."/>
            <person name="Liu C."/>
            <person name="Yu Y."/>
            <person name="Liu S."/>
            <person name="Lin W."/>
            <person name="Guo K."/>
            <person name="Jin S."/>
            <person name="Xu P."/>
            <person name="Storey K.B."/>
            <person name="Huan P."/>
            <person name="Zhang T."/>
            <person name="Zhou Y."/>
            <person name="Zhang J."/>
            <person name="Lin C."/>
            <person name="Li X."/>
            <person name="Xing L."/>
            <person name="Huo D."/>
            <person name="Sun M."/>
            <person name="Wang L."/>
            <person name="Mercier A."/>
            <person name="Li F."/>
            <person name="Yang H."/>
            <person name="Xiang J."/>
        </authorList>
    </citation>
    <scope>NUCLEOTIDE SEQUENCE [LARGE SCALE GENOMIC DNA]</scope>
    <source>
        <strain evidence="1">Shaxun</strain>
        <tissue evidence="1">Muscle</tissue>
    </source>
</reference>
<evidence type="ECO:0000313" key="2">
    <source>
        <dbReference type="Proteomes" id="UP000230750"/>
    </source>
</evidence>
<keyword evidence="1" id="KW-0489">Methyltransferase</keyword>
<sequence length="297" mass="34503">MDSNNRRLLDNHNHYARAFDVFCKYSSKHEILSKWAEEVFPKVVVEKLSKGLVEGGTKLRTLGIGSASGFMDCKLISCILRKFPDVCSTIVEPMLSYIDRFKENAAEESLLSVEWHWNQTMWQQYYDDLTLTDIPSTKFHFVSSIHSLYYIPNLEKTIKEFLACLEDGGILLLILSSDYSDVRRFPKRCQLPDENFFNQKNAEDIKQVLKTLSIPFETTRVESFVDITPCFDSNNKDGQMLFDFLMQEVHFHFNKSPIVIEDILKRLSEPDLTSTVDGKTMLRNDWEAIVIQKKQEI</sequence>
<dbReference type="Proteomes" id="UP000230750">
    <property type="component" value="Unassembled WGS sequence"/>
</dbReference>
<dbReference type="SUPFAM" id="SSF53335">
    <property type="entry name" value="S-adenosyl-L-methionine-dependent methyltransferases"/>
    <property type="match status" value="1"/>
</dbReference>
<name>A0A2G8JR88_STIJA</name>
<comment type="caution">
    <text evidence="1">The sequence shown here is derived from an EMBL/GenBank/DDBJ whole genome shotgun (WGS) entry which is preliminary data.</text>
</comment>
<protein>
    <submittedName>
        <fullName evidence="1">Putative histamine N-methyltransferase</fullName>
    </submittedName>
</protein>
<dbReference type="STRING" id="307972.A0A2G8JR88"/>
<evidence type="ECO:0000313" key="1">
    <source>
        <dbReference type="EMBL" id="PIK38195.1"/>
    </source>
</evidence>
<gene>
    <name evidence="1" type="ORF">BSL78_24973</name>
</gene>
<dbReference type="GO" id="GO:0032259">
    <property type="term" value="P:methylation"/>
    <property type="evidence" value="ECO:0007669"/>
    <property type="project" value="UniProtKB-KW"/>
</dbReference>